<accession>A0A7C5QA91</accession>
<dbReference type="GO" id="GO:0070402">
    <property type="term" value="F:NADPH binding"/>
    <property type="evidence" value="ECO:0007669"/>
    <property type="project" value="TreeGrafter"/>
</dbReference>
<dbReference type="PANTHER" id="PTHR34934:SF1">
    <property type="entry name" value="FLAVIN-DEPENDENT THYMIDYLATE SYNTHASE"/>
    <property type="match status" value="1"/>
</dbReference>
<dbReference type="PROSITE" id="PS51331">
    <property type="entry name" value="THYX"/>
    <property type="match status" value="1"/>
</dbReference>
<dbReference type="SUPFAM" id="SSF69796">
    <property type="entry name" value="Thymidylate synthase-complementing protein Thy1"/>
    <property type="match status" value="1"/>
</dbReference>
<dbReference type="EMBL" id="DRNB01000254">
    <property type="protein sequence ID" value="HHJ64639.1"/>
    <property type="molecule type" value="Genomic_DNA"/>
</dbReference>
<dbReference type="Pfam" id="PF02511">
    <property type="entry name" value="Thy1"/>
    <property type="match status" value="1"/>
</dbReference>
<dbReference type="InterPro" id="IPR003669">
    <property type="entry name" value="Thymidylate_synthase_ThyX"/>
</dbReference>
<dbReference type="Gene3D" id="3.30.1360.170">
    <property type="match status" value="1"/>
</dbReference>
<feature type="non-terminal residue" evidence="1">
    <location>
        <position position="1"/>
    </location>
</feature>
<dbReference type="GO" id="GO:0006231">
    <property type="term" value="P:dTMP biosynthetic process"/>
    <property type="evidence" value="ECO:0007669"/>
    <property type="project" value="InterPro"/>
</dbReference>
<name>A0A7C5QA91_AQUAO</name>
<sequence length="63" mass="7535">KELARGVLPQFMKTRFYWTVPRISLDNFITLRTHRGAQKEIRELAEALKEMVGYRGTDRRNRL</sequence>
<dbReference type="AlphaFoldDB" id="A0A7C5QA91"/>
<organism evidence="1">
    <name type="scientific">Aquifex aeolicus</name>
    <dbReference type="NCBI Taxonomy" id="63363"/>
    <lineage>
        <taxon>Bacteria</taxon>
        <taxon>Pseudomonadati</taxon>
        <taxon>Aquificota</taxon>
        <taxon>Aquificia</taxon>
        <taxon>Aquificales</taxon>
        <taxon>Aquificaceae</taxon>
        <taxon>Aquifex</taxon>
    </lineage>
</organism>
<protein>
    <submittedName>
        <fullName evidence="1">Thymidylate synthase (FAD)</fullName>
    </submittedName>
</protein>
<reference evidence="1" key="1">
    <citation type="journal article" date="2020" name="mSystems">
        <title>Genome- and Community-Level Interaction Insights into Carbon Utilization and Element Cycling Functions of Hydrothermarchaeota in Hydrothermal Sediment.</title>
        <authorList>
            <person name="Zhou Z."/>
            <person name="Liu Y."/>
            <person name="Xu W."/>
            <person name="Pan J."/>
            <person name="Luo Z.H."/>
            <person name="Li M."/>
        </authorList>
    </citation>
    <scope>NUCLEOTIDE SEQUENCE [LARGE SCALE GENOMIC DNA]</scope>
    <source>
        <strain evidence="1">HyVt-501</strain>
    </source>
</reference>
<dbReference type="Proteomes" id="UP000885792">
    <property type="component" value="Unassembled WGS sequence"/>
</dbReference>
<evidence type="ECO:0000313" key="1">
    <source>
        <dbReference type="EMBL" id="HHJ64639.1"/>
    </source>
</evidence>
<proteinExistence type="predicted"/>
<dbReference type="GO" id="GO:0050797">
    <property type="term" value="F:thymidylate synthase (FAD) activity"/>
    <property type="evidence" value="ECO:0007669"/>
    <property type="project" value="InterPro"/>
</dbReference>
<dbReference type="PANTHER" id="PTHR34934">
    <property type="entry name" value="FLAVIN-DEPENDENT THYMIDYLATE SYNTHASE"/>
    <property type="match status" value="1"/>
</dbReference>
<dbReference type="GO" id="GO:0050660">
    <property type="term" value="F:flavin adenine dinucleotide binding"/>
    <property type="evidence" value="ECO:0007669"/>
    <property type="project" value="InterPro"/>
</dbReference>
<comment type="caution">
    <text evidence="1">The sequence shown here is derived from an EMBL/GenBank/DDBJ whole genome shotgun (WGS) entry which is preliminary data.</text>
</comment>
<gene>
    <name evidence="1" type="ORF">ENJ61_06990</name>
</gene>
<dbReference type="GO" id="GO:0004799">
    <property type="term" value="F:thymidylate synthase activity"/>
    <property type="evidence" value="ECO:0007669"/>
    <property type="project" value="TreeGrafter"/>
</dbReference>
<dbReference type="InterPro" id="IPR036098">
    <property type="entry name" value="Thymidylate_synthase_ThyX_sf"/>
</dbReference>